<comment type="caution">
    <text evidence="1">The sequence shown here is derived from an EMBL/GenBank/DDBJ whole genome shotgun (WGS) entry which is preliminary data.</text>
</comment>
<proteinExistence type="predicted"/>
<reference evidence="1 2" key="1">
    <citation type="journal article" date="2020" name="Cell">
        <title>Large-Scale Comparative Analyses of Tick Genomes Elucidate Their Genetic Diversity and Vector Capacities.</title>
        <authorList>
            <consortium name="Tick Genome and Microbiome Consortium (TIGMIC)"/>
            <person name="Jia N."/>
            <person name="Wang J."/>
            <person name="Shi W."/>
            <person name="Du L."/>
            <person name="Sun Y."/>
            <person name="Zhan W."/>
            <person name="Jiang J.F."/>
            <person name="Wang Q."/>
            <person name="Zhang B."/>
            <person name="Ji P."/>
            <person name="Bell-Sakyi L."/>
            <person name="Cui X.M."/>
            <person name="Yuan T.T."/>
            <person name="Jiang B.G."/>
            <person name="Yang W.F."/>
            <person name="Lam T.T."/>
            <person name="Chang Q.C."/>
            <person name="Ding S.J."/>
            <person name="Wang X.J."/>
            <person name="Zhu J.G."/>
            <person name="Ruan X.D."/>
            <person name="Zhao L."/>
            <person name="Wei J.T."/>
            <person name="Ye R.Z."/>
            <person name="Que T.C."/>
            <person name="Du C.H."/>
            <person name="Zhou Y.H."/>
            <person name="Cheng J.X."/>
            <person name="Dai P.F."/>
            <person name="Guo W.B."/>
            <person name="Han X.H."/>
            <person name="Huang E.J."/>
            <person name="Li L.F."/>
            <person name="Wei W."/>
            <person name="Gao Y.C."/>
            <person name="Liu J.Z."/>
            <person name="Shao H.Z."/>
            <person name="Wang X."/>
            <person name="Wang C.C."/>
            <person name="Yang T.C."/>
            <person name="Huo Q.B."/>
            <person name="Li W."/>
            <person name="Chen H.Y."/>
            <person name="Chen S.E."/>
            <person name="Zhou L.G."/>
            <person name="Ni X.B."/>
            <person name="Tian J.H."/>
            <person name="Sheng Y."/>
            <person name="Liu T."/>
            <person name="Pan Y.S."/>
            <person name="Xia L.Y."/>
            <person name="Li J."/>
            <person name="Zhao F."/>
            <person name="Cao W.C."/>
        </authorList>
    </citation>
    <scope>NUCLEOTIDE SEQUENCE [LARGE SCALE GENOMIC DNA]</scope>
    <source>
        <strain evidence="1">Iper-2018</strain>
    </source>
</reference>
<evidence type="ECO:0000313" key="1">
    <source>
        <dbReference type="EMBL" id="KAG0433384.1"/>
    </source>
</evidence>
<dbReference type="Proteomes" id="UP000805193">
    <property type="component" value="Unassembled WGS sequence"/>
</dbReference>
<organism evidence="1 2">
    <name type="scientific">Ixodes persulcatus</name>
    <name type="common">Taiga tick</name>
    <dbReference type="NCBI Taxonomy" id="34615"/>
    <lineage>
        <taxon>Eukaryota</taxon>
        <taxon>Metazoa</taxon>
        <taxon>Ecdysozoa</taxon>
        <taxon>Arthropoda</taxon>
        <taxon>Chelicerata</taxon>
        <taxon>Arachnida</taxon>
        <taxon>Acari</taxon>
        <taxon>Parasitiformes</taxon>
        <taxon>Ixodida</taxon>
        <taxon>Ixodoidea</taxon>
        <taxon>Ixodidae</taxon>
        <taxon>Ixodinae</taxon>
        <taxon>Ixodes</taxon>
    </lineage>
</organism>
<evidence type="ECO:0000313" key="2">
    <source>
        <dbReference type="Proteomes" id="UP000805193"/>
    </source>
</evidence>
<sequence length="251" mass="26571">MGCANAKASGVTVPNKSDFPIEVTDGVGRLNYLNHPPPKVVINGDYLDNDHIKAPDSEDKANGNVDDNIIDTTVKEVNPASQEIEFLTPPDILTIDDKEAVAERTGDSPIEMADGGADDVSPVIEEVTDENDPPGSDSSAPVLPEQEEEDEDVAMADDSQTTIIAAVDVSENALDDVTDHTQDDEAGEGSNEVEDDEGGSDQVADDQAAGDEVADDVVVDDRKADDEIVHDNKVDNAVVSDDMIVQDAESV</sequence>
<protein>
    <submittedName>
        <fullName evidence="1">Uncharacterized protein</fullName>
    </submittedName>
</protein>
<keyword evidence="2" id="KW-1185">Reference proteome</keyword>
<accession>A0AC60QGX6</accession>
<name>A0AC60QGX6_IXOPE</name>
<dbReference type="EMBL" id="JABSTQ010009064">
    <property type="protein sequence ID" value="KAG0433384.1"/>
    <property type="molecule type" value="Genomic_DNA"/>
</dbReference>
<gene>
    <name evidence="1" type="ORF">HPB47_019980</name>
</gene>